<feature type="domain" description="SAF" evidence="1">
    <location>
        <begin position="22"/>
        <end position="84"/>
    </location>
</feature>
<dbReference type="Gene3D" id="3.90.1210.10">
    <property type="entry name" value="Antifreeze-like/N-acetylneuraminic acid synthase C-terminal domain"/>
    <property type="match status" value="1"/>
</dbReference>
<dbReference type="AlphaFoldDB" id="A0A1J5PJ84"/>
<keyword evidence="2" id="KW-0966">Cell projection</keyword>
<evidence type="ECO:0000259" key="1">
    <source>
        <dbReference type="SMART" id="SM00858"/>
    </source>
</evidence>
<dbReference type="InterPro" id="IPR031571">
    <property type="entry name" value="RcpC_dom"/>
</dbReference>
<protein>
    <submittedName>
        <fullName evidence="2">Flagellar basal body P-ring biosynthesis protein FlgA</fullName>
    </submittedName>
</protein>
<keyword evidence="2" id="KW-0969">Cilium</keyword>
<sequence length="180" mass="18060">MLAVLGVFLLVGISHGTGGASVKTLVATEEIASGTVIIAKDVALREVPIHLVADGSFHALEDAVGQIAVGGIRRGEMITDARVVAPSLLTDSGRVAIAITLSDPANAQLVHAGDHVDVLASQDGTFAGTAATGARVVATDVEVLSTSSHDSRGAVVLAVSAKDAQAIAGINDRITLVLLG</sequence>
<organism evidence="2">
    <name type="scientific">mine drainage metagenome</name>
    <dbReference type="NCBI Taxonomy" id="410659"/>
    <lineage>
        <taxon>unclassified sequences</taxon>
        <taxon>metagenomes</taxon>
        <taxon>ecological metagenomes</taxon>
    </lineage>
</organism>
<accession>A0A1J5PJ84</accession>
<comment type="caution">
    <text evidence="2">The sequence shown here is derived from an EMBL/GenBank/DDBJ whole genome shotgun (WGS) entry which is preliminary data.</text>
</comment>
<dbReference type="InterPro" id="IPR013974">
    <property type="entry name" value="SAF"/>
</dbReference>
<dbReference type="SMART" id="SM00858">
    <property type="entry name" value="SAF"/>
    <property type="match status" value="1"/>
</dbReference>
<dbReference type="Pfam" id="PF08666">
    <property type="entry name" value="SAF"/>
    <property type="match status" value="1"/>
</dbReference>
<dbReference type="Pfam" id="PF16976">
    <property type="entry name" value="RcpC"/>
    <property type="match status" value="1"/>
</dbReference>
<gene>
    <name evidence="2" type="ORF">GALL_467300</name>
</gene>
<reference evidence="2" key="1">
    <citation type="submission" date="2016-10" db="EMBL/GenBank/DDBJ databases">
        <title>Sequence of Gallionella enrichment culture.</title>
        <authorList>
            <person name="Poehlein A."/>
            <person name="Muehling M."/>
            <person name="Daniel R."/>
        </authorList>
    </citation>
    <scope>NUCLEOTIDE SEQUENCE</scope>
</reference>
<dbReference type="CDD" id="cd11614">
    <property type="entry name" value="SAF_CpaB_FlgA_like"/>
    <property type="match status" value="1"/>
</dbReference>
<evidence type="ECO:0000313" key="2">
    <source>
        <dbReference type="EMBL" id="OIQ71649.1"/>
    </source>
</evidence>
<keyword evidence="2" id="KW-0282">Flagellum</keyword>
<name>A0A1J5PJ84_9ZZZZ</name>
<proteinExistence type="predicted"/>
<dbReference type="EMBL" id="MLJW01003628">
    <property type="protein sequence ID" value="OIQ71649.1"/>
    <property type="molecule type" value="Genomic_DNA"/>
</dbReference>